<dbReference type="AlphaFoldDB" id="D8JVN8"/>
<organism evidence="1 2">
    <name type="scientific">Hyphomicrobium denitrificans (strain ATCC 51888 / DSM 1869 / NCIMB 11706 / TK 0415)</name>
    <dbReference type="NCBI Taxonomy" id="582899"/>
    <lineage>
        <taxon>Bacteria</taxon>
        <taxon>Pseudomonadati</taxon>
        <taxon>Pseudomonadota</taxon>
        <taxon>Alphaproteobacteria</taxon>
        <taxon>Hyphomicrobiales</taxon>
        <taxon>Hyphomicrobiaceae</taxon>
        <taxon>Hyphomicrobium</taxon>
    </lineage>
</organism>
<gene>
    <name evidence="1" type="ordered locus">Hden_1113</name>
</gene>
<evidence type="ECO:0000313" key="1">
    <source>
        <dbReference type="EMBL" id="ADJ22927.1"/>
    </source>
</evidence>
<reference evidence="2" key="1">
    <citation type="journal article" date="2011" name="J. Bacteriol.">
        <title>Genome sequences of eight morphologically diverse alphaproteobacteria.</title>
        <authorList>
            <consortium name="US DOE Joint Genome Institute"/>
            <person name="Brown P.J."/>
            <person name="Kysela D.T."/>
            <person name="Buechlein A."/>
            <person name="Hemmerich C."/>
            <person name="Brun Y.V."/>
        </authorList>
    </citation>
    <scope>NUCLEOTIDE SEQUENCE [LARGE SCALE GENOMIC DNA]</scope>
    <source>
        <strain evidence="2">ATCC 51888 / DSM 1869 / NCIB 11706 / TK 0415</strain>
    </source>
</reference>
<dbReference type="STRING" id="582899.Hden_1113"/>
<dbReference type="HOGENOM" id="CLU_147810_5_1_5"/>
<dbReference type="RefSeq" id="WP_013215142.1">
    <property type="nucleotide sequence ID" value="NC_014313.1"/>
</dbReference>
<name>D8JVN8_HYPDA</name>
<dbReference type="EMBL" id="CP002083">
    <property type="protein sequence ID" value="ADJ22927.1"/>
    <property type="molecule type" value="Genomic_DNA"/>
</dbReference>
<proteinExistence type="predicted"/>
<dbReference type="OrthoDB" id="7570189at2"/>
<accession>D8JVN8</accession>
<dbReference type="InterPro" id="IPR008767">
    <property type="entry name" value="Phage_SPP1_head-tail_adaptor"/>
</dbReference>
<evidence type="ECO:0000313" key="2">
    <source>
        <dbReference type="Proteomes" id="UP000002033"/>
    </source>
</evidence>
<dbReference type="Gene3D" id="2.40.10.270">
    <property type="entry name" value="Bacteriophage SPP1 head-tail adaptor protein"/>
    <property type="match status" value="1"/>
</dbReference>
<dbReference type="Proteomes" id="UP000002033">
    <property type="component" value="Chromosome"/>
</dbReference>
<sequence precursor="true">MKAPVRAGDLRHRIVIERPERTSDGAGGSTTEWTPIAEVWAAIWSRSADENFTLDRVAGTATHDVWIRHRGDVRPEMRIRFGVRIFDILGVIDVEDRGAWLKCPVEERDL</sequence>
<protein>
    <submittedName>
        <fullName evidence="1">Phage head-tail adaptor</fullName>
    </submittedName>
</protein>
<dbReference type="InterPro" id="IPR038666">
    <property type="entry name" value="SSP1_head-tail_sf"/>
</dbReference>
<keyword evidence="2" id="KW-1185">Reference proteome</keyword>
<dbReference type="KEGG" id="hdn:Hden_1113"/>
<dbReference type="eggNOG" id="COG5614">
    <property type="taxonomic scope" value="Bacteria"/>
</dbReference>
<dbReference type="Pfam" id="PF05521">
    <property type="entry name" value="Phage_HCP"/>
    <property type="match status" value="1"/>
</dbReference>
<dbReference type="NCBIfam" id="TIGR01563">
    <property type="entry name" value="gp16_SPP1"/>
    <property type="match status" value="1"/>
</dbReference>